<feature type="binding site" evidence="7">
    <location>
        <begin position="236"/>
        <end position="243"/>
    </location>
    <ligand>
        <name>ATP</name>
        <dbReference type="ChEBI" id="CHEBI:30616"/>
    </ligand>
</feature>
<dbReference type="InterPro" id="IPR036961">
    <property type="entry name" value="Kinesin_motor_dom_sf"/>
</dbReference>
<feature type="compositionally biased region" description="Polar residues" evidence="9">
    <location>
        <begin position="1"/>
        <end position="13"/>
    </location>
</feature>
<evidence type="ECO:0000256" key="1">
    <source>
        <dbReference type="ARBA" id="ARBA00022701"/>
    </source>
</evidence>
<dbReference type="SMART" id="SM00129">
    <property type="entry name" value="KISc"/>
    <property type="match status" value="1"/>
</dbReference>
<evidence type="ECO:0000256" key="3">
    <source>
        <dbReference type="ARBA" id="ARBA00022840"/>
    </source>
</evidence>
<evidence type="ECO:0000256" key="6">
    <source>
        <dbReference type="ARBA" id="ARBA00034488"/>
    </source>
</evidence>
<dbReference type="PANTHER" id="PTHR37739:SF18">
    <property type="entry name" value="KINESIN-LIKE PROTEIN KIN-12C"/>
    <property type="match status" value="1"/>
</dbReference>
<feature type="region of interest" description="Disordered" evidence="9">
    <location>
        <begin position="2286"/>
        <end position="2314"/>
    </location>
</feature>
<keyword evidence="2 7" id="KW-0547">Nucleotide-binding</keyword>
<evidence type="ECO:0000256" key="2">
    <source>
        <dbReference type="ARBA" id="ARBA00022741"/>
    </source>
</evidence>
<feature type="coiled-coil region" evidence="8">
    <location>
        <begin position="499"/>
        <end position="526"/>
    </location>
</feature>
<gene>
    <name evidence="12" type="primary">LOC107425609</name>
</gene>
<reference evidence="12" key="1">
    <citation type="submission" date="2025-08" db="UniProtKB">
        <authorList>
            <consortium name="RefSeq"/>
        </authorList>
    </citation>
    <scope>IDENTIFICATION</scope>
    <source>
        <tissue evidence="12">Seedling</tissue>
    </source>
</reference>
<dbReference type="InterPro" id="IPR027417">
    <property type="entry name" value="P-loop_NTPase"/>
</dbReference>
<keyword evidence="3 7" id="KW-0067">ATP-binding</keyword>
<dbReference type="Gene3D" id="3.40.850.10">
    <property type="entry name" value="Kinesin motor domain"/>
    <property type="match status" value="1"/>
</dbReference>
<sequence>MSKQTSDCTQPEANENDFETPLNPIHFPPPRTPLNAIADPSQFAHDSDFDSSYFATKFESLRHGRYSLSDRKLEARGNVGKAHSEPNSAQSTPTRRISVGGVIGACHGSRVSLHTWNKAGSSRACRAISAVNSELPDEIPHFELVQDSSFWTDHNVQVLIRIRPLSSRERASPGYSRCLKQESAQTMVWLGHPETRFTFDHIACETISQESLFRVAGLPMVENCLSGYNSCMFAYGQTGSGKTYTMMGEIYEIEGKFNEDCGITPRIFEYLFQRIQAEEESRKNEQLKYSCKCSFLEIYNEQITDLLEPSSNNLQIREDLKKGVYVENLTEYNVGNVRDVVKLLLQGAVNRKMAATHMNSESSRSHSVFTCTIESSWEKDSMNHFRFARLNLVDLSGSERQKSSGAEGDRLKEAANINKSLSTLGLVIMSLVDLAHGKHRHVPYRDSRLTFLLQDSLGGNSKTTIIANVSPSICSANETLSTLKFAQRAKLIQNNAKVNEDASGDINALQRQIQKLKGQLSFLMKHNYQLSSCVTNSQESRFNDLPEEYHSLGEELANDNRMAQCFQNKIKCMEASLAGALRREKVAETAIQKLEAELERMNHLACQGEEDSQHSKMMLKFRDEKIKRLELLVDGMLSAETYLMQENKTLLEEIQLLRAKIDRYPELSQISLENNRLREQLQSIQNFYEHGERETLLAEVSELRNQLLEKLEGKVPLYTNNENQDKDSVKELEHCRNLNSKLIREVDELRLGLGKYINCCQVASDSVTDSFSKDTEEFRQPDKYSLVESISLQSDAGDEMASYTQTDDEAVLNHIDQYMDGGPVIPPNIRKELIEVMEPKQVCLNGKLQHVQDESCRYMEISSCKDNLEKESVLKPENKFSKVNGLDKQHNGQVMDSNGEIERIALQAKLDRMTKDLEEVRLLNSKLQEDQELQLSSQHETELVREQVEVETARTILQLQEEVAALQCELDGRLDYVTRENTKLRNTVEAKEKKIKEVGMEWERAIAELTGFLVDGSRSLNNVSGQIESIACSFPQANAWISEHVVRAAKVCIEREETILHLQRSLEDAQNMAMDMGQKLSSLKGATLALTEFQQLDNTEVSEEECQLSMLLNEKTNMVKMLKRKLKVKEDQVIEAEKYANVAFLVINWLFDRHKVAQMGETEDSIPISKMANHKIAQVKDDANALVLEDIIAQVELAKSGVFESENALNAIYAHTEMHIKALQTNIYEISHTYRELVRNLVKEIQDMRMAYTEVREQGKISECCTAHTPPLEEDRCLKFKNLYHMLHQIRDEINETNERLKVIEDFINTEVNASECSSMDGGLVNADSWSTDCSSSSSDLSTASVESEIKFHKSSWTCCTKVEGSILLSTDEGSKNSKFLKGPMYYLKKELKTICDSFKKLYVRLTTLVDDSDSGESSYAELKQLVPSCKLRMEVKAGFHNPIEVEGDEKIDRARSFLTKFEQARLTIREADIMLNALLKANENAKQLTGMWKQTGEELMVERASLIEEVKCLRSSISVKEREQDETHYKLAEIANSISSLEECFMQLKIDVEKRLKDIYSDVYSMGIEMLSFVSSSRSLLEDIWYETLKKGFASFVLYQCHLEELIRKLPCLNVDMGFHLSRSPESYTEVNKLQNISSSAKGEIMITCKKSIDEGDQREVATNAEGGELSLDSLINENLSLKKELQRKEVLLEGLLFDFRLLQESASNRKDIKDETENLICFLHQVRHELEMKTSQLDDMLVQNQKLERHLNDTEKALFISNSKLDQATKESETFSDQIVELKMLLKDLYIRKSEAEEQLEEQKEIVKSMENEILQLTSSAEMKFLSSVESIEDNMRRIASERDQLIEEVQSLNNKLEMAYALAEENEAIAVEARQESEASKIYAEQKEEEVKILERSVEELECTINVLEKKVYEMDDEVERHRLIRDSLELELQALRQRLSTVENSAGIVDSDNINAEQTQIYVKLQNISLELHEAHTQIKLLEEERAEQDKEIKQCKEYISELVLHAEAQASQYQQKYKTLEAMVREVQIDSTNPTSTASTSYQTEKGSVRTRGSSSPFRCIAGLVQQMNLEKDQELSAARHQIEELEALATSRQREVCMLNTRLAAAESMTHDVIRDLLGVKLDMTNFANLIDQHQVEKLVEEAHQQTEEFHAKEQEIINFRKQINDLIEERESCILEISKREGDILASQITIQQLKERDQLLSAQNEMLKMDKANLKKKVAELDDMVKTILGTKATEQRIQQSSMTKKSSLKLGDADFAKRLEQSEKLLSRVNGELCQYHKPSSSHPHDKTVGHGLETNFRRQKAKFG</sequence>
<keyword evidence="5 7" id="KW-0505">Motor protein</keyword>
<keyword evidence="1" id="KW-0493">Microtubule</keyword>
<evidence type="ECO:0000256" key="7">
    <source>
        <dbReference type="PROSITE-ProRule" id="PRU00283"/>
    </source>
</evidence>
<feature type="coiled-coil region" evidence="8">
    <location>
        <begin position="2142"/>
        <end position="2176"/>
    </location>
</feature>
<dbReference type="PRINTS" id="PR00380">
    <property type="entry name" value="KINESINHEAVY"/>
</dbReference>
<dbReference type="GeneID" id="107425609"/>
<dbReference type="SUPFAM" id="SSF52540">
    <property type="entry name" value="P-loop containing nucleoside triphosphate hydrolases"/>
    <property type="match status" value="1"/>
</dbReference>
<keyword evidence="11" id="KW-1185">Reference proteome</keyword>
<evidence type="ECO:0000313" key="12">
    <source>
        <dbReference type="RefSeq" id="XP_048335674.2"/>
    </source>
</evidence>
<accession>A0ABM3IUU2</accession>
<dbReference type="CDD" id="cd01373">
    <property type="entry name" value="KISc_KLP2_like"/>
    <property type="match status" value="1"/>
</dbReference>
<dbReference type="Proteomes" id="UP001652623">
    <property type="component" value="Chromosome 7"/>
</dbReference>
<dbReference type="InterPro" id="IPR001752">
    <property type="entry name" value="Kinesin_motor_dom"/>
</dbReference>
<feature type="coiled-coil region" evidence="8">
    <location>
        <begin position="2074"/>
        <end position="2101"/>
    </location>
</feature>
<dbReference type="PANTHER" id="PTHR37739">
    <property type="entry name" value="KINESIN-LIKE PROTEIN KIN-12D"/>
    <property type="match status" value="1"/>
</dbReference>
<keyword evidence="4 8" id="KW-0175">Coiled coil</keyword>
<feature type="coiled-coil region" evidence="8">
    <location>
        <begin position="577"/>
        <end position="604"/>
    </location>
</feature>
<feature type="region of interest" description="Disordered" evidence="9">
    <location>
        <begin position="1"/>
        <end position="36"/>
    </location>
</feature>
<evidence type="ECO:0000256" key="5">
    <source>
        <dbReference type="ARBA" id="ARBA00023175"/>
    </source>
</evidence>
<evidence type="ECO:0000256" key="9">
    <source>
        <dbReference type="SAM" id="MobiDB-lite"/>
    </source>
</evidence>
<dbReference type="RefSeq" id="XP_048335674.2">
    <property type="nucleotide sequence ID" value="XM_048479717.2"/>
</dbReference>
<feature type="region of interest" description="Disordered" evidence="9">
    <location>
        <begin position="2037"/>
        <end position="2059"/>
    </location>
</feature>
<evidence type="ECO:0000256" key="4">
    <source>
        <dbReference type="ARBA" id="ARBA00023054"/>
    </source>
</evidence>
<feature type="coiled-coil region" evidence="8">
    <location>
        <begin position="1112"/>
        <end position="1139"/>
    </location>
</feature>
<organism evidence="11 12">
    <name type="scientific">Ziziphus jujuba</name>
    <name type="common">Chinese jujube</name>
    <name type="synonym">Ziziphus sativa</name>
    <dbReference type="NCBI Taxonomy" id="326968"/>
    <lineage>
        <taxon>Eukaryota</taxon>
        <taxon>Viridiplantae</taxon>
        <taxon>Streptophyta</taxon>
        <taxon>Embryophyta</taxon>
        <taxon>Tracheophyta</taxon>
        <taxon>Spermatophyta</taxon>
        <taxon>Magnoliopsida</taxon>
        <taxon>eudicotyledons</taxon>
        <taxon>Gunneridae</taxon>
        <taxon>Pentapetalae</taxon>
        <taxon>rosids</taxon>
        <taxon>fabids</taxon>
        <taxon>Rosales</taxon>
        <taxon>Rhamnaceae</taxon>
        <taxon>Paliureae</taxon>
        <taxon>Ziziphus</taxon>
    </lineage>
</organism>
<feature type="coiled-coil region" evidence="8">
    <location>
        <begin position="903"/>
        <end position="930"/>
    </location>
</feature>
<dbReference type="Pfam" id="PF00225">
    <property type="entry name" value="Kinesin"/>
    <property type="match status" value="1"/>
</dbReference>
<evidence type="ECO:0000259" key="10">
    <source>
        <dbReference type="PROSITE" id="PS50067"/>
    </source>
</evidence>
<feature type="coiled-coil region" evidence="8">
    <location>
        <begin position="1739"/>
        <end position="2035"/>
    </location>
</feature>
<evidence type="ECO:0000313" key="11">
    <source>
        <dbReference type="Proteomes" id="UP001652623"/>
    </source>
</evidence>
<protein>
    <submittedName>
        <fullName evidence="12">Kinesin-like protein KIN-12C</fullName>
    </submittedName>
</protein>
<dbReference type="PROSITE" id="PS50067">
    <property type="entry name" value="KINESIN_MOTOR_2"/>
    <property type="match status" value="1"/>
</dbReference>
<comment type="similarity">
    <text evidence="6">Belongs to the TRAFAC class myosin-kinesin ATPase superfamily. Kinesin family. KIN-12 subfamily.</text>
</comment>
<evidence type="ECO:0000256" key="8">
    <source>
        <dbReference type="SAM" id="Coils"/>
    </source>
</evidence>
<dbReference type="InterPro" id="IPR044986">
    <property type="entry name" value="KIF15/KIN-12"/>
</dbReference>
<proteinExistence type="inferred from homology"/>
<name>A0ABM3IUU2_ZIZJJ</name>
<feature type="domain" description="Kinesin motor" evidence="10">
    <location>
        <begin position="155"/>
        <end position="492"/>
    </location>
</feature>